<accession>A0A0N5AA50</accession>
<keyword evidence="5" id="KW-0325">Glycoprotein</keyword>
<feature type="domain" description="EMI" evidence="8">
    <location>
        <begin position="21"/>
        <end position="103"/>
    </location>
</feature>
<dbReference type="InterPro" id="IPR018097">
    <property type="entry name" value="EGF_Ca-bd_CS"/>
</dbReference>
<dbReference type="PROSITE" id="PS00022">
    <property type="entry name" value="EGF_1"/>
    <property type="match status" value="1"/>
</dbReference>
<proteinExistence type="predicted"/>
<dbReference type="PROSITE" id="PS51041">
    <property type="entry name" value="EMI"/>
    <property type="match status" value="1"/>
</dbReference>
<name>A0A0N5AA50_9BILA</name>
<feature type="domain" description="EGF-like" evidence="7">
    <location>
        <begin position="102"/>
        <end position="140"/>
    </location>
</feature>
<dbReference type="InterPro" id="IPR050751">
    <property type="entry name" value="ECM_structural_protein"/>
</dbReference>
<keyword evidence="9" id="KW-1185">Reference proteome</keyword>
<feature type="disulfide bond" evidence="6">
    <location>
        <begin position="111"/>
        <end position="128"/>
    </location>
</feature>
<comment type="caution">
    <text evidence="6">Lacks conserved residue(s) required for the propagation of feature annotation.</text>
</comment>
<dbReference type="InterPro" id="IPR000152">
    <property type="entry name" value="EGF-type_Asp/Asn_hydroxyl_site"/>
</dbReference>
<dbReference type="Pfam" id="PF14670">
    <property type="entry name" value="FXa_inhibition"/>
    <property type="match status" value="2"/>
</dbReference>
<dbReference type="SMART" id="SM00181">
    <property type="entry name" value="EGF"/>
    <property type="match status" value="3"/>
</dbReference>
<dbReference type="Gene3D" id="2.10.25.10">
    <property type="entry name" value="Laminin"/>
    <property type="match status" value="3"/>
</dbReference>
<evidence type="ECO:0000256" key="5">
    <source>
        <dbReference type="ARBA" id="ARBA00023180"/>
    </source>
</evidence>
<evidence type="ECO:0000256" key="2">
    <source>
        <dbReference type="ARBA" id="ARBA00022729"/>
    </source>
</evidence>
<dbReference type="STRING" id="451379.A0A0N5AA50"/>
<dbReference type="WBParaSite" id="SMUV_0000101601-mRNA-1">
    <property type="protein sequence ID" value="SMUV_0000101601-mRNA-1"/>
    <property type="gene ID" value="SMUV_0000101601"/>
</dbReference>
<evidence type="ECO:0000259" key="7">
    <source>
        <dbReference type="PROSITE" id="PS50026"/>
    </source>
</evidence>
<dbReference type="InterPro" id="IPR001881">
    <property type="entry name" value="EGF-like_Ca-bd_dom"/>
</dbReference>
<evidence type="ECO:0000256" key="4">
    <source>
        <dbReference type="ARBA" id="ARBA00023157"/>
    </source>
</evidence>
<dbReference type="InterPro" id="IPR009030">
    <property type="entry name" value="Growth_fac_rcpt_cys_sf"/>
</dbReference>
<dbReference type="InterPro" id="IPR011489">
    <property type="entry name" value="EMI_domain"/>
</dbReference>
<keyword evidence="4 6" id="KW-1015">Disulfide bond</keyword>
<organism evidence="9 10">
    <name type="scientific">Syphacia muris</name>
    <dbReference type="NCBI Taxonomy" id="451379"/>
    <lineage>
        <taxon>Eukaryota</taxon>
        <taxon>Metazoa</taxon>
        <taxon>Ecdysozoa</taxon>
        <taxon>Nematoda</taxon>
        <taxon>Chromadorea</taxon>
        <taxon>Rhabditida</taxon>
        <taxon>Spirurina</taxon>
        <taxon>Oxyuridomorpha</taxon>
        <taxon>Oxyuroidea</taxon>
        <taxon>Oxyuridae</taxon>
        <taxon>Syphacia</taxon>
    </lineage>
</organism>
<evidence type="ECO:0000259" key="8">
    <source>
        <dbReference type="PROSITE" id="PS51041"/>
    </source>
</evidence>
<dbReference type="PROSITE" id="PS01187">
    <property type="entry name" value="EGF_CA"/>
    <property type="match status" value="2"/>
</dbReference>
<evidence type="ECO:0000313" key="9">
    <source>
        <dbReference type="Proteomes" id="UP000046393"/>
    </source>
</evidence>
<dbReference type="CDD" id="cd00054">
    <property type="entry name" value="EGF_CA"/>
    <property type="match status" value="1"/>
</dbReference>
<dbReference type="FunFam" id="2.10.25.10:FF:000005">
    <property type="entry name" value="Fibrillin 2"/>
    <property type="match status" value="1"/>
</dbReference>
<dbReference type="PROSITE" id="PS50026">
    <property type="entry name" value="EGF_3"/>
    <property type="match status" value="2"/>
</dbReference>
<dbReference type="AlphaFoldDB" id="A0A0N5AA50"/>
<dbReference type="PROSITE" id="PS00010">
    <property type="entry name" value="ASX_HYDROXYL"/>
    <property type="match status" value="2"/>
</dbReference>
<evidence type="ECO:0000256" key="6">
    <source>
        <dbReference type="PROSITE-ProRule" id="PRU00076"/>
    </source>
</evidence>
<dbReference type="SMART" id="SM00179">
    <property type="entry name" value="EGF_CA"/>
    <property type="match status" value="2"/>
</dbReference>
<keyword evidence="2" id="KW-0732">Signal</keyword>
<feature type="domain" description="EGF-like" evidence="7">
    <location>
        <begin position="183"/>
        <end position="223"/>
    </location>
</feature>
<dbReference type="InterPro" id="IPR000742">
    <property type="entry name" value="EGF"/>
</dbReference>
<dbReference type="Proteomes" id="UP000046393">
    <property type="component" value="Unplaced"/>
</dbReference>
<protein>
    <submittedName>
        <fullName evidence="10">EGF-like domain-containing protein</fullName>
    </submittedName>
</protein>
<evidence type="ECO:0000256" key="3">
    <source>
        <dbReference type="ARBA" id="ARBA00022737"/>
    </source>
</evidence>
<dbReference type="FunFam" id="2.10.25.10:FF:000699">
    <property type="entry name" value="Uncharacterized protein, isoform C"/>
    <property type="match status" value="1"/>
</dbReference>
<dbReference type="Pfam" id="PF00008">
    <property type="entry name" value="EGF"/>
    <property type="match status" value="1"/>
</dbReference>
<evidence type="ECO:0000313" key="10">
    <source>
        <dbReference type="WBParaSite" id="SMUV_0000101601-mRNA-1"/>
    </source>
</evidence>
<dbReference type="GO" id="GO:0005509">
    <property type="term" value="F:calcium ion binding"/>
    <property type="evidence" value="ECO:0007669"/>
    <property type="project" value="InterPro"/>
</dbReference>
<dbReference type="PANTHER" id="PTHR24034:SF209">
    <property type="entry name" value="EGF-LIKE DOMAIN-CONTAINING PROTEIN"/>
    <property type="match status" value="1"/>
</dbReference>
<keyword evidence="1 6" id="KW-0245">EGF-like domain</keyword>
<dbReference type="PROSITE" id="PS01186">
    <property type="entry name" value="EGF_2"/>
    <property type="match status" value="2"/>
</dbReference>
<feature type="disulfide bond" evidence="6">
    <location>
        <begin position="130"/>
        <end position="139"/>
    </location>
</feature>
<keyword evidence="3" id="KW-0677">Repeat</keyword>
<dbReference type="PANTHER" id="PTHR24034">
    <property type="entry name" value="EGF-LIKE DOMAIN-CONTAINING PROTEIN"/>
    <property type="match status" value="1"/>
</dbReference>
<dbReference type="SUPFAM" id="SSF57184">
    <property type="entry name" value="Growth factor receptor domain"/>
    <property type="match status" value="1"/>
</dbReference>
<reference evidence="10" key="1">
    <citation type="submission" date="2017-02" db="UniProtKB">
        <authorList>
            <consortium name="WormBaseParasite"/>
        </authorList>
    </citation>
    <scope>IDENTIFICATION</scope>
</reference>
<sequence>MALESTSVQLTPSASLSEVIQKNVCAHEELEIVTVKEPCIEAYTKYVRIRKPGCNGKFGSCTVRVPKVVYYKSLKNVNRTRRHTTVDCCSGWIHVPGQEGCQRANCTPELCHNGGTCITVNNDSERRCQCPKGFQGSLCQYDVNECLVDNGGCHHDCVNTIGTYYCRCYPGFRLDYDNRKCVDINECEVENGKCSHYCRNTEGGFFCDCPAHLQLHSDGRRCVGEYLWQKFLSQFKF</sequence>
<evidence type="ECO:0000256" key="1">
    <source>
        <dbReference type="ARBA" id="ARBA00022536"/>
    </source>
</evidence>